<reference evidence="5 6" key="1">
    <citation type="journal article" date="2018" name="Front. Microbiol.">
        <title>Description and Comparative Genomics of Macrococcus caseolyticus subsp. hominis subsp. nov., Macrococcus goetzii sp. nov., Macrococcus epidermidis sp. nov., and Macrococcus bohemicus sp. nov., Novel Macrococci From Human Clinical Material With Virulence Potential and Suspected Uptake of Foreign DNA by Natural Transformation.</title>
        <authorList>
            <person name="Maslanova I."/>
            <person name="Wertheimer Z."/>
            <person name="Sedlacek I."/>
            <person name="Svec P."/>
            <person name="Indrakova A."/>
            <person name="Kovarovic V."/>
            <person name="Schumann P."/>
            <person name="Sproer C."/>
            <person name="Kralova S."/>
            <person name="Sedo O."/>
            <person name="Kristofova L."/>
            <person name="Vrbovska V."/>
            <person name="Fuzik T."/>
            <person name="Petras P."/>
            <person name="Zdrahal Z."/>
            <person name="Ruzickova V."/>
            <person name="Doskar J."/>
            <person name="Pantucek R."/>
        </authorList>
    </citation>
    <scope>NUCLEOTIDE SEQUENCE [LARGE SCALE GENOMIC DNA]</scope>
    <source>
        <strain evidence="5 6">03/115</strain>
    </source>
</reference>
<dbReference type="NCBIfam" id="TIGR01168">
    <property type="entry name" value="YSIRK_signal"/>
    <property type="match status" value="1"/>
</dbReference>
<evidence type="ECO:0000256" key="2">
    <source>
        <dbReference type="SAM" id="MobiDB-lite"/>
    </source>
</evidence>
<keyword evidence="1" id="KW-0732">Signal</keyword>
<gene>
    <name evidence="5" type="ORF">BHX94_11140</name>
</gene>
<dbReference type="Pfam" id="PF04650">
    <property type="entry name" value="YSIRK_signal"/>
    <property type="match status" value="1"/>
</dbReference>
<comment type="caution">
    <text evidence="5">The sequence shown here is derived from an EMBL/GenBank/DDBJ whole genome shotgun (WGS) entry which is preliminary data.</text>
</comment>
<dbReference type="InterPro" id="IPR005877">
    <property type="entry name" value="YSIRK_signal_dom"/>
</dbReference>
<protein>
    <recommendedName>
        <fullName evidence="4">YSIRK Gram-positive signal peptide domain-containing protein</fullName>
    </recommendedName>
</protein>
<feature type="transmembrane region" description="Helical" evidence="3">
    <location>
        <begin position="20"/>
        <end position="39"/>
    </location>
</feature>
<dbReference type="OrthoDB" id="2414488at2"/>
<keyword evidence="3" id="KW-0812">Transmembrane</keyword>
<dbReference type="EMBL" id="PZJG01000009">
    <property type="protein sequence ID" value="RAK48553.1"/>
    <property type="molecule type" value="Genomic_DNA"/>
</dbReference>
<organism evidence="5 6">
    <name type="scientific">Macrococcoides bohemicum</name>
    <dbReference type="NCBI Taxonomy" id="1903056"/>
    <lineage>
        <taxon>Bacteria</taxon>
        <taxon>Bacillati</taxon>
        <taxon>Bacillota</taxon>
        <taxon>Bacilli</taxon>
        <taxon>Bacillales</taxon>
        <taxon>Staphylococcaceae</taxon>
        <taxon>Macrococcoides</taxon>
    </lineage>
</organism>
<keyword evidence="3" id="KW-1133">Transmembrane helix</keyword>
<evidence type="ECO:0000313" key="5">
    <source>
        <dbReference type="EMBL" id="RAK48553.1"/>
    </source>
</evidence>
<keyword evidence="3" id="KW-0472">Membrane</keyword>
<sequence length="134" mass="14402">MEETHEKHDFLLNKLNKYSILKFTVGTASILVGTLIFLGNSAEAEETTKETLATEAPTETATTEEATTESPITDSVISESILPEKAVNLELNADNTELTGFATAGQVVELTIADGTVEKTVFDTDGTMMLSILM</sequence>
<feature type="domain" description="YSIRK Gram-positive signal peptide" evidence="4">
    <location>
        <begin position="13"/>
        <end position="38"/>
    </location>
</feature>
<evidence type="ECO:0000256" key="3">
    <source>
        <dbReference type="SAM" id="Phobius"/>
    </source>
</evidence>
<proteinExistence type="predicted"/>
<name>A0A328A1S9_9STAP</name>
<evidence type="ECO:0000313" key="6">
    <source>
        <dbReference type="Proteomes" id="UP000249579"/>
    </source>
</evidence>
<accession>A0A328A1S9</accession>
<feature type="compositionally biased region" description="Low complexity" evidence="2">
    <location>
        <begin position="50"/>
        <end position="69"/>
    </location>
</feature>
<evidence type="ECO:0000259" key="4">
    <source>
        <dbReference type="Pfam" id="PF04650"/>
    </source>
</evidence>
<dbReference type="AlphaFoldDB" id="A0A328A1S9"/>
<dbReference type="Proteomes" id="UP000249579">
    <property type="component" value="Unassembled WGS sequence"/>
</dbReference>
<evidence type="ECO:0000256" key="1">
    <source>
        <dbReference type="ARBA" id="ARBA00022729"/>
    </source>
</evidence>
<feature type="region of interest" description="Disordered" evidence="2">
    <location>
        <begin position="46"/>
        <end position="74"/>
    </location>
</feature>